<dbReference type="EMBL" id="VYYT01000099">
    <property type="protein sequence ID" value="KAK2770269.1"/>
    <property type="molecule type" value="Genomic_DNA"/>
</dbReference>
<comment type="caution">
    <text evidence="1">The sequence shown here is derived from an EMBL/GenBank/DDBJ whole genome shotgun (WGS) entry which is preliminary data.</text>
</comment>
<evidence type="ECO:0000313" key="2">
    <source>
        <dbReference type="Proteomes" id="UP001281614"/>
    </source>
</evidence>
<reference evidence="1" key="1">
    <citation type="submission" date="2023-02" db="EMBL/GenBank/DDBJ databases">
        <title>Colletotrichum kahawae CIFC_Que2 genome sequencing and assembly.</title>
        <authorList>
            <person name="Baroncelli R."/>
        </authorList>
    </citation>
    <scope>NUCLEOTIDE SEQUENCE</scope>
    <source>
        <strain evidence="1">CIFC_Que2</strain>
    </source>
</reference>
<proteinExistence type="predicted"/>
<gene>
    <name evidence="1" type="ORF">CKAH01_14847</name>
</gene>
<dbReference type="Proteomes" id="UP001281614">
    <property type="component" value="Unassembled WGS sequence"/>
</dbReference>
<name>A0AAD9YJB0_COLKA</name>
<evidence type="ECO:0000313" key="1">
    <source>
        <dbReference type="EMBL" id="KAK2770269.1"/>
    </source>
</evidence>
<organism evidence="1 2">
    <name type="scientific">Colletotrichum kahawae</name>
    <name type="common">Coffee berry disease fungus</name>
    <dbReference type="NCBI Taxonomy" id="34407"/>
    <lineage>
        <taxon>Eukaryota</taxon>
        <taxon>Fungi</taxon>
        <taxon>Dikarya</taxon>
        <taxon>Ascomycota</taxon>
        <taxon>Pezizomycotina</taxon>
        <taxon>Sordariomycetes</taxon>
        <taxon>Hypocreomycetidae</taxon>
        <taxon>Glomerellales</taxon>
        <taxon>Glomerellaceae</taxon>
        <taxon>Colletotrichum</taxon>
        <taxon>Colletotrichum gloeosporioides species complex</taxon>
    </lineage>
</organism>
<accession>A0AAD9YJB0</accession>
<keyword evidence="2" id="KW-1185">Reference proteome</keyword>
<protein>
    <submittedName>
        <fullName evidence="1">Major facilitator superfamily transporter multidrug resistance</fullName>
    </submittedName>
</protein>
<dbReference type="AlphaFoldDB" id="A0AAD9YJB0"/>
<sequence>MAYAVAIIEARDLPRPRSSEDAGKAMSMLLCQVAHDPDHILAQFTTLSFGSLMRIKATQKTVLSLANEMAGEAWGVLRNVDGVVLEDLVLSGREQQRFTKAIYETELLSVVFGDESWGTDDMDVYFGADGDIYLSYKTAWEVEAIGCVLDFFEKRLFEVSLDVFTHDVEFGWFSFDYLRRGRDNEDVMTLALNEVSGGVKFIHQLIHESSYEARRDLLWATNSEENSVPVGSVLEGFSQSRLRQPRSQQLALYYGEVYPQAGEDLDDKGPQMAFDQTLLGQTPFYHPIYAGQRERGYVFWDANRLMADNHKLLNFIKRTLPTTNQTRHIMSSGPIYLDHTPATISAMEESWDERAAIFEEGGRGFWNDGDYNRIE</sequence>